<reference evidence="2 3" key="1">
    <citation type="submission" date="2016-02" db="EMBL/GenBank/DDBJ databases">
        <title>Genome sequence of Clostridium thermobutyricum DSM 4928.</title>
        <authorList>
            <person name="Poehlein A."/>
            <person name="Daniel R."/>
        </authorList>
    </citation>
    <scope>NUCLEOTIDE SEQUENCE [LARGE SCALE GENOMIC DNA]</scope>
    <source>
        <strain evidence="2 3">DSM 4928</strain>
    </source>
</reference>
<evidence type="ECO:0000313" key="3">
    <source>
        <dbReference type="Proteomes" id="UP000191448"/>
    </source>
</evidence>
<proteinExistence type="predicted"/>
<dbReference type="Pfam" id="PF21778">
    <property type="entry name" value="DUF6873"/>
    <property type="match status" value="1"/>
</dbReference>
<dbReference type="OrthoDB" id="1753686at2"/>
<name>A0A1V4SVF0_9CLOT</name>
<dbReference type="InterPro" id="IPR049238">
    <property type="entry name" value="DUF6873"/>
</dbReference>
<comment type="caution">
    <text evidence="2">The sequence shown here is derived from an EMBL/GenBank/DDBJ whole genome shotgun (WGS) entry which is preliminary data.</text>
</comment>
<sequence length="233" mass="26415">MFCFVDYRITSTELENLKKLGLSPILVPKCPSLYPAIDGHVDIQLSLVNCKKPFLIVQKNIDQSFLKILNEKEIPYILSQSELKENYPYDIPLNALITEDFILHNFKFTDEKLLSSCSHLKKINVKQGYSNCSILKVSRNSFITSDIKSCEELKNNGYDVLLLPPGDIELPGLDYGFIGGVGGLINENTMVFFGSLEYYKYGNEVKKFLHTNKVSYINLKDAPLIDRGGIFLI</sequence>
<dbReference type="EMBL" id="LTAY01000037">
    <property type="protein sequence ID" value="OPX47983.1"/>
    <property type="molecule type" value="Genomic_DNA"/>
</dbReference>
<organism evidence="2 3">
    <name type="scientific">Clostridium thermobutyricum DSM 4928</name>
    <dbReference type="NCBI Taxonomy" id="1121339"/>
    <lineage>
        <taxon>Bacteria</taxon>
        <taxon>Bacillati</taxon>
        <taxon>Bacillota</taxon>
        <taxon>Clostridia</taxon>
        <taxon>Eubacteriales</taxon>
        <taxon>Clostridiaceae</taxon>
        <taxon>Clostridium</taxon>
    </lineage>
</organism>
<feature type="domain" description="DUF6873" evidence="1">
    <location>
        <begin position="4"/>
        <end position="231"/>
    </location>
</feature>
<gene>
    <name evidence="2" type="ORF">CLTHE_15550</name>
</gene>
<dbReference type="Proteomes" id="UP000191448">
    <property type="component" value="Unassembled WGS sequence"/>
</dbReference>
<evidence type="ECO:0000259" key="1">
    <source>
        <dbReference type="Pfam" id="PF21778"/>
    </source>
</evidence>
<accession>A0A1V4SVF0</accession>
<dbReference type="AlphaFoldDB" id="A0A1V4SVF0"/>
<protein>
    <recommendedName>
        <fullName evidence="1">DUF6873 domain-containing protein</fullName>
    </recommendedName>
</protein>
<evidence type="ECO:0000313" key="2">
    <source>
        <dbReference type="EMBL" id="OPX47983.1"/>
    </source>
</evidence>
<dbReference type="RefSeq" id="WP_080022739.1">
    <property type="nucleotide sequence ID" value="NZ_LTAY01000037.1"/>
</dbReference>